<accession>A0A502DVW7</accession>
<evidence type="ECO:0000256" key="3">
    <source>
        <dbReference type="PIRSR" id="PIRSR602081-1"/>
    </source>
</evidence>
<dbReference type="InterPro" id="IPR002081">
    <property type="entry name" value="Cryptochrome/DNA_photolyase_1"/>
</dbReference>
<dbReference type="PANTHER" id="PTHR11455">
    <property type="entry name" value="CRYPTOCHROME"/>
    <property type="match status" value="1"/>
</dbReference>
<name>A0A502DVW7_9MYCO</name>
<comment type="cofactor">
    <cofactor evidence="3">
        <name>FAD</name>
        <dbReference type="ChEBI" id="CHEBI:57692"/>
    </cofactor>
    <text evidence="3">Binds 1 FAD per subunit.</text>
</comment>
<feature type="binding site" evidence="3">
    <location>
        <begin position="199"/>
        <end position="201"/>
    </location>
    <ligand>
        <name>FAD</name>
        <dbReference type="ChEBI" id="CHEBI:57692"/>
    </ligand>
</feature>
<reference evidence="5 6" key="1">
    <citation type="journal article" date="2019" name="Environ. Microbiol.">
        <title>Species interactions and distinct microbial communities in high Arctic permafrost affected cryosols are associated with the CH4 and CO2 gas fluxes.</title>
        <authorList>
            <person name="Altshuler I."/>
            <person name="Hamel J."/>
            <person name="Turney S."/>
            <person name="Magnuson E."/>
            <person name="Levesque R."/>
            <person name="Greer C."/>
            <person name="Whyte L.G."/>
        </authorList>
    </citation>
    <scope>NUCLEOTIDE SEQUENCE [LARGE SCALE GENOMIC DNA]</scope>
    <source>
        <strain evidence="5 6">S5.20</strain>
    </source>
</reference>
<dbReference type="Gene3D" id="1.10.579.10">
    <property type="entry name" value="DNA Cyclobutane Dipyrimidine Photolyase, subunit A, domain 3"/>
    <property type="match status" value="1"/>
</dbReference>
<dbReference type="AlphaFoldDB" id="A0A502DVW7"/>
<comment type="caution">
    <text evidence="5">The sequence shown here is derived from an EMBL/GenBank/DDBJ whole genome shotgun (WGS) entry which is preliminary data.</text>
</comment>
<dbReference type="Gene3D" id="1.25.40.80">
    <property type="match status" value="1"/>
</dbReference>
<feature type="binding site" evidence="3">
    <location>
        <position position="59"/>
    </location>
    <ligand>
        <name>FAD</name>
        <dbReference type="ChEBI" id="CHEBI:57692"/>
    </ligand>
</feature>
<dbReference type="GO" id="GO:0003904">
    <property type="term" value="F:deoxyribodipyrimidine photo-lyase activity"/>
    <property type="evidence" value="ECO:0007669"/>
    <property type="project" value="TreeGrafter"/>
</dbReference>
<feature type="binding site" evidence="3">
    <location>
        <position position="102"/>
    </location>
    <ligand>
        <name>FAD</name>
        <dbReference type="ChEBI" id="CHEBI:57692"/>
    </ligand>
</feature>
<evidence type="ECO:0000256" key="2">
    <source>
        <dbReference type="ARBA" id="ARBA00022827"/>
    </source>
</evidence>
<evidence type="ECO:0000313" key="6">
    <source>
        <dbReference type="Proteomes" id="UP000320095"/>
    </source>
</evidence>
<dbReference type="GO" id="GO:0003677">
    <property type="term" value="F:DNA binding"/>
    <property type="evidence" value="ECO:0007669"/>
    <property type="project" value="TreeGrafter"/>
</dbReference>
<sequence length="396" mass="45684">MLSPHTPTPPSNSSFAVASSALRWRWPRGVDGYARVVPHVPVSRSAILEHVARIDAEKYARRRNYTDGGTRISAFLTRGLVSLPEVRDVVLQRHTPGQAYKFVFELAWREYWQREWLFRGDAIFADVKLRQHPVDSTRMPRAVLEARTGVEALDIAVRDLYACGYLHNHERMWLAGLICNAARTHWWEPSRWLYYHLLDGDPASNTLSWQWVAGTFGHQKYLAAQENINRYSDYRQHGSIIDHDYDVLAELPVPEELSGRADLELTWTPPQSEALAIDPAKPTVLHHSFWLNASWRADLDANRVVLLEPSWFARFPVSPLVTDYIMRCAREIPGARLVVAEFDDLRLSGDVFFMDHPSVPHWRGTADEMPRLFPHVPNKSYGSFTSYWKQCQRTNR</sequence>
<dbReference type="SUPFAM" id="SSF48173">
    <property type="entry name" value="Cryptochrome/photolyase FAD-binding domain"/>
    <property type="match status" value="1"/>
</dbReference>
<dbReference type="GO" id="GO:0032922">
    <property type="term" value="P:circadian regulation of gene expression"/>
    <property type="evidence" value="ECO:0007669"/>
    <property type="project" value="TreeGrafter"/>
</dbReference>
<dbReference type="GO" id="GO:0071949">
    <property type="term" value="F:FAD binding"/>
    <property type="evidence" value="ECO:0007669"/>
    <property type="project" value="TreeGrafter"/>
</dbReference>
<keyword evidence="6" id="KW-1185">Reference proteome</keyword>
<proteinExistence type="predicted"/>
<dbReference type="GO" id="GO:0043153">
    <property type="term" value="P:entrainment of circadian clock by photoperiod"/>
    <property type="evidence" value="ECO:0007669"/>
    <property type="project" value="TreeGrafter"/>
</dbReference>
<evidence type="ECO:0000256" key="1">
    <source>
        <dbReference type="ARBA" id="ARBA00022630"/>
    </source>
</evidence>
<organism evidence="5 6">
    <name type="scientific">Mycolicibacterium hodleri</name>
    <dbReference type="NCBI Taxonomy" id="49897"/>
    <lineage>
        <taxon>Bacteria</taxon>
        <taxon>Bacillati</taxon>
        <taxon>Actinomycetota</taxon>
        <taxon>Actinomycetes</taxon>
        <taxon>Mycobacteriales</taxon>
        <taxon>Mycobacteriaceae</taxon>
        <taxon>Mycolicibacterium</taxon>
    </lineage>
</organism>
<dbReference type="GO" id="GO:0005737">
    <property type="term" value="C:cytoplasm"/>
    <property type="evidence" value="ECO:0007669"/>
    <property type="project" value="TreeGrafter"/>
</dbReference>
<gene>
    <name evidence="5" type="ORF">EAH80_27155</name>
</gene>
<keyword evidence="5" id="KW-0456">Lyase</keyword>
<dbReference type="InterPro" id="IPR036134">
    <property type="entry name" value="Crypto/Photolyase_FAD-like_sf"/>
</dbReference>
<dbReference type="EMBL" id="RCZG01000017">
    <property type="protein sequence ID" value="TPG29513.1"/>
    <property type="molecule type" value="Genomic_DNA"/>
</dbReference>
<dbReference type="Pfam" id="PF03441">
    <property type="entry name" value="FAD_binding_7"/>
    <property type="match status" value="1"/>
</dbReference>
<feature type="domain" description="Cryptochrome/DNA photolyase FAD-binding" evidence="4">
    <location>
        <begin position="103"/>
        <end position="237"/>
    </location>
</feature>
<keyword evidence="2 3" id="KW-0274">FAD</keyword>
<evidence type="ECO:0000313" key="5">
    <source>
        <dbReference type="EMBL" id="TPG29513.1"/>
    </source>
</evidence>
<dbReference type="Proteomes" id="UP000320095">
    <property type="component" value="Unassembled WGS sequence"/>
</dbReference>
<keyword evidence="1 3" id="KW-0285">Flavoprotein</keyword>
<evidence type="ECO:0000259" key="4">
    <source>
        <dbReference type="Pfam" id="PF03441"/>
    </source>
</evidence>
<dbReference type="PANTHER" id="PTHR11455:SF18">
    <property type="entry name" value="SI:CH1073-390K14.1"/>
    <property type="match status" value="1"/>
</dbReference>
<dbReference type="InterPro" id="IPR005101">
    <property type="entry name" value="Cryptochr/Photolyase_FAD-bd"/>
</dbReference>
<protein>
    <submittedName>
        <fullName evidence="5">Deoxyribodipyrimidine photolyase</fullName>
    </submittedName>
</protein>